<dbReference type="PANTHER" id="PTHR43780">
    <property type="entry name" value="1-AMINOCYCLOPROPANE-1-CARBOXYLATE DEAMINASE-RELATED"/>
    <property type="match status" value="1"/>
</dbReference>
<reference evidence="5 6" key="1">
    <citation type="submission" date="2024-03" db="EMBL/GenBank/DDBJ databases">
        <title>Complete genome of BD2.</title>
        <authorList>
            <person name="Cao G."/>
        </authorList>
    </citation>
    <scope>NUCLEOTIDE SEQUENCE [LARGE SCALE GENOMIC DNA]</scope>
    <source>
        <strain evidence="5 6">BD2</strain>
    </source>
</reference>
<evidence type="ECO:0000256" key="2">
    <source>
        <dbReference type="ARBA" id="ARBA00008639"/>
    </source>
</evidence>
<dbReference type="PIRSF" id="PIRSF006278">
    <property type="entry name" value="ACCD_DCysDesulf"/>
    <property type="match status" value="1"/>
</dbReference>
<dbReference type="Gene3D" id="3.40.50.1100">
    <property type="match status" value="2"/>
</dbReference>
<dbReference type="Pfam" id="PF00291">
    <property type="entry name" value="PALP"/>
    <property type="match status" value="1"/>
</dbReference>
<evidence type="ECO:0000256" key="3">
    <source>
        <dbReference type="ARBA" id="ARBA00022898"/>
    </source>
</evidence>
<evidence type="ECO:0000313" key="6">
    <source>
        <dbReference type="Proteomes" id="UP001476583"/>
    </source>
</evidence>
<keyword evidence="6" id="KW-1185">Reference proteome</keyword>
<evidence type="ECO:0000259" key="4">
    <source>
        <dbReference type="Pfam" id="PF00291"/>
    </source>
</evidence>
<keyword evidence="3" id="KW-0663">Pyridoxal phosphate</keyword>
<dbReference type="Proteomes" id="UP001476583">
    <property type="component" value="Chromosome"/>
</dbReference>
<dbReference type="EMBL" id="CP148074">
    <property type="protein sequence ID" value="WXL24422.1"/>
    <property type="molecule type" value="Genomic_DNA"/>
</dbReference>
<gene>
    <name evidence="5" type="ORF">WG219_13915</name>
</gene>
<evidence type="ECO:0000256" key="1">
    <source>
        <dbReference type="ARBA" id="ARBA00001933"/>
    </source>
</evidence>
<comment type="similarity">
    <text evidence="2">Belongs to the ACC deaminase/D-cysteine desulfhydrase family.</text>
</comment>
<protein>
    <submittedName>
        <fullName evidence="5">Pyridoxal-phosphate dependent enzyme</fullName>
    </submittedName>
</protein>
<name>A0ABZ2RBU6_ECTME</name>
<organism evidence="5 6">
    <name type="scientific">Ectopseudomonas mendocina</name>
    <name type="common">Pseudomonas mendocina</name>
    <dbReference type="NCBI Taxonomy" id="300"/>
    <lineage>
        <taxon>Bacteria</taxon>
        <taxon>Pseudomonadati</taxon>
        <taxon>Pseudomonadota</taxon>
        <taxon>Gammaproteobacteria</taxon>
        <taxon>Pseudomonadales</taxon>
        <taxon>Pseudomonadaceae</taxon>
        <taxon>Ectopseudomonas</taxon>
    </lineage>
</organism>
<proteinExistence type="inferred from homology"/>
<comment type="cofactor">
    <cofactor evidence="1">
        <name>pyridoxal 5'-phosphate</name>
        <dbReference type="ChEBI" id="CHEBI:597326"/>
    </cofactor>
</comment>
<dbReference type="InterPro" id="IPR036052">
    <property type="entry name" value="TrpB-like_PALP_sf"/>
</dbReference>
<dbReference type="InterPro" id="IPR001926">
    <property type="entry name" value="TrpB-like_PALP"/>
</dbReference>
<dbReference type="InterPro" id="IPR027278">
    <property type="entry name" value="ACCD_DCysDesulf"/>
</dbReference>
<sequence>MPVILPAWAPQAPLQSLSFDWAAAAGVQLAVLRLDLLDPLISGNKWFKLRHHLQAAAECKAAGVISLGGVHSNHLHALAAAGKRFGFKTVGLLRGDEQDTPTVRDLRELGMQVHWLGYGGYRQRHAPGFWAPWLKRYPQFYPVPEGGAGEQGMEGCAQIVTMIRQQLPLLGWDDYDACWLAAGTGTTAAGMLLAEELGRTVHVAAAVPPGHGVEACLKAVADQARAGYVLHDASCGGFAKTSQALLDFMLAAEVESGVPLESVYTAKALMALRHCVLGDYLAAGSRLVFVHTGGLQGRAAALSAVAKIAK</sequence>
<feature type="domain" description="Tryptophan synthase beta chain-like PALP" evidence="4">
    <location>
        <begin position="23"/>
        <end position="293"/>
    </location>
</feature>
<dbReference type="SUPFAM" id="SSF53686">
    <property type="entry name" value="Tryptophan synthase beta subunit-like PLP-dependent enzymes"/>
    <property type="match status" value="1"/>
</dbReference>
<accession>A0ABZ2RBU6</accession>
<dbReference type="PANTHER" id="PTHR43780:SF2">
    <property type="entry name" value="1-AMINOCYCLOPROPANE-1-CARBOXYLATE DEAMINASE-RELATED"/>
    <property type="match status" value="1"/>
</dbReference>
<evidence type="ECO:0000313" key="5">
    <source>
        <dbReference type="EMBL" id="WXL24422.1"/>
    </source>
</evidence>